<dbReference type="GO" id="GO:0009190">
    <property type="term" value="P:cyclic nucleotide biosynthetic process"/>
    <property type="evidence" value="ECO:0007669"/>
    <property type="project" value="InterPro"/>
</dbReference>
<dbReference type="Gene3D" id="3.30.70.1230">
    <property type="entry name" value="Nucleotide cyclase"/>
    <property type="match status" value="1"/>
</dbReference>
<keyword evidence="1" id="KW-0812">Transmembrane</keyword>
<gene>
    <name evidence="3" type="ORF">BQ8794_130326</name>
</gene>
<dbReference type="EMBL" id="FTPD01000005">
    <property type="protein sequence ID" value="SIT53842.1"/>
    <property type="molecule type" value="Genomic_DNA"/>
</dbReference>
<dbReference type="PANTHER" id="PTHR43081">
    <property type="entry name" value="ADENYLATE CYCLASE, TERMINAL-DIFFERENTIATION SPECIFIC-RELATED"/>
    <property type="match status" value="1"/>
</dbReference>
<organism evidence="3 4">
    <name type="scientific">Mesorhizobium prunaredense</name>
    <dbReference type="NCBI Taxonomy" id="1631249"/>
    <lineage>
        <taxon>Bacteria</taxon>
        <taxon>Pseudomonadati</taxon>
        <taxon>Pseudomonadota</taxon>
        <taxon>Alphaproteobacteria</taxon>
        <taxon>Hyphomicrobiales</taxon>
        <taxon>Phyllobacteriaceae</taxon>
        <taxon>Mesorhizobium</taxon>
    </lineage>
</organism>
<dbReference type="SUPFAM" id="SSF55073">
    <property type="entry name" value="Nucleotide cyclase"/>
    <property type="match status" value="1"/>
</dbReference>
<feature type="transmembrane region" description="Helical" evidence="1">
    <location>
        <begin position="48"/>
        <end position="69"/>
    </location>
</feature>
<dbReference type="STRING" id="1631249.BQ8794_130326"/>
<dbReference type="InterPro" id="IPR001054">
    <property type="entry name" value="A/G_cyclase"/>
</dbReference>
<evidence type="ECO:0000313" key="3">
    <source>
        <dbReference type="EMBL" id="SIT53842.1"/>
    </source>
</evidence>
<proteinExistence type="predicted"/>
<dbReference type="InterPro" id="IPR050697">
    <property type="entry name" value="Adenylyl/Guanylyl_Cyclase_3/4"/>
</dbReference>
<evidence type="ECO:0000259" key="2">
    <source>
        <dbReference type="PROSITE" id="PS50125"/>
    </source>
</evidence>
<protein>
    <submittedName>
        <fullName evidence="3">Putative adenylate cyclase</fullName>
    </submittedName>
</protein>
<evidence type="ECO:0000313" key="4">
    <source>
        <dbReference type="Proteomes" id="UP000188388"/>
    </source>
</evidence>
<dbReference type="SMART" id="SM00044">
    <property type="entry name" value="CYCc"/>
    <property type="match status" value="1"/>
</dbReference>
<dbReference type="InterPro" id="IPR029787">
    <property type="entry name" value="Nucleotide_cyclase"/>
</dbReference>
<dbReference type="Proteomes" id="UP000188388">
    <property type="component" value="Unassembled WGS sequence"/>
</dbReference>
<dbReference type="PANTHER" id="PTHR43081:SF1">
    <property type="entry name" value="ADENYLATE CYCLASE, TERMINAL-DIFFERENTIATION SPECIFIC"/>
    <property type="match status" value="1"/>
</dbReference>
<dbReference type="Pfam" id="PF00211">
    <property type="entry name" value="Guanylate_cyc"/>
    <property type="match status" value="1"/>
</dbReference>
<dbReference type="GO" id="GO:0035556">
    <property type="term" value="P:intracellular signal transduction"/>
    <property type="evidence" value="ECO:0007669"/>
    <property type="project" value="InterPro"/>
</dbReference>
<dbReference type="PROSITE" id="PS50125">
    <property type="entry name" value="GUANYLATE_CYCLASE_2"/>
    <property type="match status" value="1"/>
</dbReference>
<keyword evidence="1" id="KW-1133">Transmembrane helix</keyword>
<dbReference type="GO" id="GO:0004016">
    <property type="term" value="F:adenylate cyclase activity"/>
    <property type="evidence" value="ECO:0007669"/>
    <property type="project" value="UniProtKB-ARBA"/>
</dbReference>
<reference evidence="4" key="1">
    <citation type="submission" date="2017-01" db="EMBL/GenBank/DDBJ databases">
        <authorList>
            <person name="Brunel B."/>
        </authorList>
    </citation>
    <scope>NUCLEOTIDE SEQUENCE [LARGE SCALE GENOMIC DNA]</scope>
</reference>
<keyword evidence="1" id="KW-0472">Membrane</keyword>
<keyword evidence="4" id="KW-1185">Reference proteome</keyword>
<evidence type="ECO:0000256" key="1">
    <source>
        <dbReference type="SAM" id="Phobius"/>
    </source>
</evidence>
<feature type="domain" description="Guanylate cyclase" evidence="2">
    <location>
        <begin position="450"/>
        <end position="582"/>
    </location>
</feature>
<dbReference type="CDD" id="cd18773">
    <property type="entry name" value="PDC1_HK_sensor"/>
    <property type="match status" value="1"/>
</dbReference>
<dbReference type="AlphaFoldDB" id="A0A1R3V1Q8"/>
<sequence>MSIVGPKLRRVLAGKLFPGARSAGAAKARSNSGEEASSWHPRRVSIRAALAFTFGVVIAVTAAALILALESGRQNTVALVRDRSERIIDTIVERTRLHLDPARDQSEFLARLFRDGDLDPQDEAASLSQLRAALAGIPQVAALAVIRTDLKQLRAERHGDDVVLRKIDMRTVPGLDEAFEMARNAGHPVWGELLWSERLNQPLVNVRTPLWHEGSFLGILLTTVTVSELSRFLAESPAGSDVGAFILLGRNHVVAHAALAHNPQLFKRDNLLPEVTEIGDRVLASIWSPNPETGAAAFVGSSKSHIVTVDRTPYIFIYRDISGYSDQPWMVGRYLPLDELGSEVRRIERAAWLGLAAVLAAVAGAWLVGYAIGRPILRLARATSAIRTLDLTSARPLAGSHLRELDEAIRAYNALIATLHWFETYVPRRLVKQLMAQGEHATALVEREVTVLFTDIVDFTSLAERLSASDAATFLNDHFRLLAACVEAEGGTIDKYIGDSLMAFWGAPELQLDHSARACRAARAIATAIVGDNRRRRGLGLPPARIRIGIHAGPAMVGNIGAPGRINYTLVGDVVNTAQRIEDVAKKCMTDEDEAVILVSDAVLRSAGPECSAQPVGEHILRGRHEATNVFRLEAS</sequence>
<accession>A0A1R3V1Q8</accession>
<dbReference type="CDD" id="cd07302">
    <property type="entry name" value="CHD"/>
    <property type="match status" value="1"/>
</dbReference>
<feature type="transmembrane region" description="Helical" evidence="1">
    <location>
        <begin position="350"/>
        <end position="372"/>
    </location>
</feature>
<name>A0A1R3V1Q8_9HYPH</name>